<protein>
    <submittedName>
        <fullName evidence="1">Uncharacterized protein</fullName>
    </submittedName>
</protein>
<gene>
    <name evidence="1" type="ORF">T11_12730</name>
</gene>
<name>A0A0V1GWE2_9BILA</name>
<sequence length="93" mass="9864">MGLLVFRFNRGRPGLLCPGVGRDTASAGQSASTVAFHFPSSPPVLVPIQSLPMVQLRHAGPSTPQLALRRGLHPHLIARLVNGSVAFLSLQAF</sequence>
<organism evidence="1 2">
    <name type="scientific">Trichinella zimbabwensis</name>
    <dbReference type="NCBI Taxonomy" id="268475"/>
    <lineage>
        <taxon>Eukaryota</taxon>
        <taxon>Metazoa</taxon>
        <taxon>Ecdysozoa</taxon>
        <taxon>Nematoda</taxon>
        <taxon>Enoplea</taxon>
        <taxon>Dorylaimia</taxon>
        <taxon>Trichinellida</taxon>
        <taxon>Trichinellidae</taxon>
        <taxon>Trichinella</taxon>
    </lineage>
</organism>
<accession>A0A0V1GWE2</accession>
<comment type="caution">
    <text evidence="1">The sequence shown here is derived from an EMBL/GenBank/DDBJ whole genome shotgun (WGS) entry which is preliminary data.</text>
</comment>
<proteinExistence type="predicted"/>
<evidence type="ECO:0000313" key="1">
    <source>
        <dbReference type="EMBL" id="KRZ02341.1"/>
    </source>
</evidence>
<dbReference type="Proteomes" id="UP000055024">
    <property type="component" value="Unassembled WGS sequence"/>
</dbReference>
<reference evidence="1 2" key="1">
    <citation type="submission" date="2015-01" db="EMBL/GenBank/DDBJ databases">
        <title>Evolution of Trichinella species and genotypes.</title>
        <authorList>
            <person name="Korhonen P.K."/>
            <person name="Edoardo P."/>
            <person name="Giuseppe L.R."/>
            <person name="Gasser R.B."/>
        </authorList>
    </citation>
    <scope>NUCLEOTIDE SEQUENCE [LARGE SCALE GENOMIC DNA]</scope>
    <source>
        <strain evidence="1">ISS1029</strain>
    </source>
</reference>
<dbReference type="AlphaFoldDB" id="A0A0V1GWE2"/>
<keyword evidence="2" id="KW-1185">Reference proteome</keyword>
<evidence type="ECO:0000313" key="2">
    <source>
        <dbReference type="Proteomes" id="UP000055024"/>
    </source>
</evidence>
<dbReference type="EMBL" id="JYDP01000233">
    <property type="protein sequence ID" value="KRZ02341.1"/>
    <property type="molecule type" value="Genomic_DNA"/>
</dbReference>